<protein>
    <submittedName>
        <fullName evidence="2">Uncharacterized protein</fullName>
    </submittedName>
</protein>
<dbReference type="EMBL" id="DSVQ01000012">
    <property type="protein sequence ID" value="HGT39418.1"/>
    <property type="molecule type" value="Genomic_DNA"/>
</dbReference>
<feature type="transmembrane region" description="Helical" evidence="1">
    <location>
        <begin position="984"/>
        <end position="1006"/>
    </location>
</feature>
<feature type="transmembrane region" description="Helical" evidence="1">
    <location>
        <begin position="1013"/>
        <end position="1030"/>
    </location>
</feature>
<name>A0A7C4LMD2_9PLAN</name>
<comment type="caution">
    <text evidence="2">The sequence shown here is derived from an EMBL/GenBank/DDBJ whole genome shotgun (WGS) entry which is preliminary data.</text>
</comment>
<organism evidence="2">
    <name type="scientific">Schlesneria paludicola</name>
    <dbReference type="NCBI Taxonomy" id="360056"/>
    <lineage>
        <taxon>Bacteria</taxon>
        <taxon>Pseudomonadati</taxon>
        <taxon>Planctomycetota</taxon>
        <taxon>Planctomycetia</taxon>
        <taxon>Planctomycetales</taxon>
        <taxon>Planctomycetaceae</taxon>
        <taxon>Schlesneria</taxon>
    </lineage>
</organism>
<dbReference type="AlphaFoldDB" id="A0A7C4LMD2"/>
<gene>
    <name evidence="2" type="ORF">ENS64_09190</name>
</gene>
<evidence type="ECO:0000256" key="1">
    <source>
        <dbReference type="SAM" id="Phobius"/>
    </source>
</evidence>
<keyword evidence="1" id="KW-0472">Membrane</keyword>
<keyword evidence="1" id="KW-0812">Transmembrane</keyword>
<reference evidence="2" key="1">
    <citation type="journal article" date="2020" name="mSystems">
        <title>Genome- and Community-Level Interaction Insights into Carbon Utilization and Element Cycling Functions of Hydrothermarchaeota in Hydrothermal Sediment.</title>
        <authorList>
            <person name="Zhou Z."/>
            <person name="Liu Y."/>
            <person name="Xu W."/>
            <person name="Pan J."/>
            <person name="Luo Z.H."/>
            <person name="Li M."/>
        </authorList>
    </citation>
    <scope>NUCLEOTIDE SEQUENCE [LARGE SCALE GENOMIC DNA]</scope>
    <source>
        <strain evidence="2">SpSt-508</strain>
    </source>
</reference>
<sequence length="1098" mass="120356">MDPSQPPVGEAAPLEPPPEHKVYVPYRNLRAIFENEAATVFLPFQEYLRLWEHTWRSITRPADQPLVSGLITAAEYVAHVEQDTARIQATLSVQVLQKGWAEIPVKFGGAAIGTVSSEPPGVLLRGTGQGTYALLLSQPGQTTVQLELAARVITSPEGRSLVLDVPPVAQTTFELVVPEADQAIDIQPKLLQLPVEAVEKRSRVRAGLGSVEKISARWNPRAGAKPDMELLASATSAALIQVEDGLIHADVFFTIEVLRGNVEQFRIAVPKGHRILDVTSEARLREWRVSEEGLRQIVTLDLLSRTGGKIAVEVHTERPLGEEPFDAVGLAGETAHGIHLLDVLRESGQVAVRSAADLTVTPTLQQGLVRIDESEVDARIKRPGAAFYKFYNPNCRLTLAARPVEPRLLVDHRADVSFTQDQLRLESELVYTIERAGVFELTFKLPQGLTVENVACEGLKQFDVSADKALLTVSLKERRMGELTVRVTALRQRDPAAEAAGFPIPVLEPQNVELENGWLRILAIDAIDVITDTDQIAGFQPDPAADPQVASPLRLVSAWTFNRRPVNLPVRIQSKPTRLTADIGTILDVKQGQIQAVVHLVYHVDFAGLDTFRFAVPESLADRVQIQVAEDGGPPIKQKSRSAEAVDGFVTWTVVLQREALGHVRLRLIYDLAPQAGADTSQTYRAGLVRVLEPFDSADADVRKRTIPVSRLTGEVTARKDKALSVAVTATGGDVEPIDVRELLGLPQDGFVAFRYFKQPVELEIAAAKYDVQEVVQTVISRGLVEVVLDRAGGAMFRGRFVIRTSERQRLAVDLPKNAEPLGVLVDRKPAALEKNPAGAAQKDWDGYYVNVARTKSSDEPFTLAVMYRLTFASPPFQQGHSNTRPLQLPIIGGGATNDVALQQLRVAVWVPEHFALVGTPPRFTPECRPSWRSILWGQPDRQACLDELQRWIGDDGGGLVDFPTEGQATVYTNLGGATEIVVWWWHVPWYALVVSSALALIAVVLRNTRWENKLTLVLLAGLIAATYALQDADFVWHGLLVSSYGLVAMAGLWLIHGLFGRRRMPRPGSPPPAFPAAVIPPPGVFDSVTLGLQKPQT</sequence>
<evidence type="ECO:0000313" key="2">
    <source>
        <dbReference type="EMBL" id="HGT39418.1"/>
    </source>
</evidence>
<keyword evidence="1" id="KW-1133">Transmembrane helix</keyword>
<proteinExistence type="predicted"/>
<feature type="transmembrane region" description="Helical" evidence="1">
    <location>
        <begin position="1036"/>
        <end position="1060"/>
    </location>
</feature>
<accession>A0A7C4LMD2</accession>